<feature type="non-terminal residue" evidence="9">
    <location>
        <position position="1"/>
    </location>
</feature>
<dbReference type="Gene3D" id="1.20.5.170">
    <property type="match status" value="1"/>
</dbReference>
<dbReference type="GO" id="GO:0005634">
    <property type="term" value="C:nucleus"/>
    <property type="evidence" value="ECO:0007669"/>
    <property type="project" value="TreeGrafter"/>
</dbReference>
<dbReference type="EMBL" id="EU247161">
    <property type="protein sequence ID" value="ABX75460.1"/>
    <property type="molecule type" value="mRNA"/>
</dbReference>
<evidence type="ECO:0000256" key="5">
    <source>
        <dbReference type="ARBA" id="ARBA00023242"/>
    </source>
</evidence>
<keyword evidence="5" id="KW-0539">Nucleus</keyword>
<keyword evidence="1" id="KW-0832">Ubl conjugation</keyword>
<evidence type="ECO:0000256" key="3">
    <source>
        <dbReference type="ARBA" id="ARBA00023125"/>
    </source>
</evidence>
<dbReference type="GO" id="GO:0000981">
    <property type="term" value="F:DNA-binding transcription factor activity, RNA polymerase II-specific"/>
    <property type="evidence" value="ECO:0007669"/>
    <property type="project" value="TreeGrafter"/>
</dbReference>
<dbReference type="PANTHER" id="PTHR46542:SF1">
    <property type="entry name" value="X-BOX BINDING PROTEIN 1"/>
    <property type="match status" value="1"/>
</dbReference>
<dbReference type="InterPro" id="IPR052470">
    <property type="entry name" value="ER_Stress-Reg_TF"/>
</dbReference>
<keyword evidence="3" id="KW-0238">DNA-binding</keyword>
<evidence type="ECO:0000313" key="9">
    <source>
        <dbReference type="EMBL" id="ABX75460.1"/>
    </source>
</evidence>
<evidence type="ECO:0000256" key="4">
    <source>
        <dbReference type="ARBA" id="ARBA00023163"/>
    </source>
</evidence>
<feature type="domain" description="BZIP" evidence="8">
    <location>
        <begin position="107"/>
        <end position="153"/>
    </location>
</feature>
<organism evidence="9">
    <name type="scientific">Lycosa singoriensis</name>
    <name type="common">Wolf spider</name>
    <name type="synonym">Aranea singoriensis</name>
    <dbReference type="NCBI Taxonomy" id="434756"/>
    <lineage>
        <taxon>Eukaryota</taxon>
        <taxon>Metazoa</taxon>
        <taxon>Ecdysozoa</taxon>
        <taxon>Arthropoda</taxon>
        <taxon>Chelicerata</taxon>
        <taxon>Arachnida</taxon>
        <taxon>Araneae</taxon>
        <taxon>Araneomorphae</taxon>
        <taxon>Entelegynae</taxon>
        <taxon>Lycosoidea</taxon>
        <taxon>Lycosidae</taxon>
        <taxon>Lycosa</taxon>
    </lineage>
</organism>
<keyword evidence="4" id="KW-0804">Transcription</keyword>
<dbReference type="InterPro" id="IPR004827">
    <property type="entry name" value="bZIP"/>
</dbReference>
<dbReference type="GO" id="GO:0000977">
    <property type="term" value="F:RNA polymerase II transcription regulatory region sequence-specific DNA binding"/>
    <property type="evidence" value="ECO:0007669"/>
    <property type="project" value="TreeGrafter"/>
</dbReference>
<proteinExistence type="evidence at transcript level"/>
<evidence type="ECO:0000256" key="6">
    <source>
        <dbReference type="ARBA" id="ARBA00040165"/>
    </source>
</evidence>
<keyword evidence="2" id="KW-0805">Transcription regulation</keyword>
<dbReference type="InterPro" id="IPR046347">
    <property type="entry name" value="bZIP_sf"/>
</dbReference>
<accession>A9QQ75</accession>
<dbReference type="PROSITE" id="PS50217">
    <property type="entry name" value="BZIP"/>
    <property type="match status" value="1"/>
</dbReference>
<dbReference type="PANTHER" id="PTHR46542">
    <property type="entry name" value="X-BOX BINDING PROTEIN 1"/>
    <property type="match status" value="1"/>
</dbReference>
<protein>
    <recommendedName>
        <fullName evidence="6">X-box-binding protein 1</fullName>
    </recommendedName>
</protein>
<evidence type="ECO:0000256" key="2">
    <source>
        <dbReference type="ARBA" id="ARBA00023015"/>
    </source>
</evidence>
<sequence length="153" mass="17444">HSGGVLLRVGRVRPVVRVLCNYNIKLKMPQLKKLSVLPSSILPKIDLGLESVLSSYQGSQQDFSTYLQLYSDMKASPVLSSEAESDGADSIPAKPRKRQRLDHLSQEEKIMRRKMKNRVAAQTARDRKKARMAELEEQVVELETKKKKKKKKK</sequence>
<feature type="compositionally biased region" description="Basic and acidic residues" evidence="7">
    <location>
        <begin position="101"/>
        <end position="110"/>
    </location>
</feature>
<name>A9QQ75_LYCSI</name>
<feature type="region of interest" description="Disordered" evidence="7">
    <location>
        <begin position="78"/>
        <end position="133"/>
    </location>
</feature>
<dbReference type="Pfam" id="PF07716">
    <property type="entry name" value="bZIP_2"/>
    <property type="match status" value="1"/>
</dbReference>
<reference evidence="9" key="1">
    <citation type="submission" date="2007-10" db="EMBL/GenBank/DDBJ databases">
        <title>Transcriptome analysis of the venom gland of the Chinese wolf spider Lycosa Singoriensis.</title>
        <authorList>
            <person name="Zhang Y."/>
            <person name="Liang S."/>
        </authorList>
    </citation>
    <scope>NUCLEOTIDE SEQUENCE</scope>
    <source>
        <tissue evidence="9">Venom gland</tissue>
    </source>
</reference>
<feature type="non-terminal residue" evidence="9">
    <location>
        <position position="153"/>
    </location>
</feature>
<dbReference type="PROSITE" id="PS00036">
    <property type="entry name" value="BZIP_BASIC"/>
    <property type="match status" value="1"/>
</dbReference>
<dbReference type="AlphaFoldDB" id="A9QQ75"/>
<evidence type="ECO:0000256" key="7">
    <source>
        <dbReference type="SAM" id="MobiDB-lite"/>
    </source>
</evidence>
<evidence type="ECO:0000259" key="8">
    <source>
        <dbReference type="PROSITE" id="PS50217"/>
    </source>
</evidence>
<dbReference type="SUPFAM" id="SSF57959">
    <property type="entry name" value="Leucine zipper domain"/>
    <property type="match status" value="1"/>
</dbReference>
<evidence type="ECO:0000256" key="1">
    <source>
        <dbReference type="ARBA" id="ARBA00022843"/>
    </source>
</evidence>